<name>A0ABQ9XZK8_9EUKA</name>
<reference evidence="1 2" key="1">
    <citation type="journal article" date="2022" name="bioRxiv">
        <title>Genomics of Preaxostyla Flagellates Illuminates Evolutionary Transitions and the Path Towards Mitochondrial Loss.</title>
        <authorList>
            <person name="Novak L.V.F."/>
            <person name="Treitli S.C."/>
            <person name="Pyrih J."/>
            <person name="Halakuc P."/>
            <person name="Pipaliya S.V."/>
            <person name="Vacek V."/>
            <person name="Brzon O."/>
            <person name="Soukal P."/>
            <person name="Eme L."/>
            <person name="Dacks J.B."/>
            <person name="Karnkowska A."/>
            <person name="Elias M."/>
            <person name="Hampl V."/>
        </authorList>
    </citation>
    <scope>NUCLEOTIDE SEQUENCE [LARGE SCALE GENOMIC DNA]</scope>
    <source>
        <strain evidence="1">NAU3</strain>
        <tissue evidence="1">Gut</tissue>
    </source>
</reference>
<organism evidence="1 2">
    <name type="scientific">Blattamonas nauphoetae</name>
    <dbReference type="NCBI Taxonomy" id="2049346"/>
    <lineage>
        <taxon>Eukaryota</taxon>
        <taxon>Metamonada</taxon>
        <taxon>Preaxostyla</taxon>
        <taxon>Oxymonadida</taxon>
        <taxon>Blattamonas</taxon>
    </lineage>
</organism>
<keyword evidence="2" id="KW-1185">Reference proteome</keyword>
<evidence type="ECO:0000313" key="1">
    <source>
        <dbReference type="EMBL" id="KAK2956916.1"/>
    </source>
</evidence>
<dbReference type="Proteomes" id="UP001281761">
    <property type="component" value="Unassembled WGS sequence"/>
</dbReference>
<accession>A0ABQ9XZK8</accession>
<protein>
    <submittedName>
        <fullName evidence="1">Uncharacterized protein</fullName>
    </submittedName>
</protein>
<gene>
    <name evidence="1" type="ORF">BLNAU_8193</name>
</gene>
<comment type="caution">
    <text evidence="1">The sequence shown here is derived from an EMBL/GenBank/DDBJ whole genome shotgun (WGS) entry which is preliminary data.</text>
</comment>
<evidence type="ECO:0000313" key="2">
    <source>
        <dbReference type="Proteomes" id="UP001281761"/>
    </source>
</evidence>
<sequence>MENPQYSFKNRIVLFTTRIPPPHPQLNEVLLTLTASNIELTIVHLPSCEPPSLIGTSFQSSTLLVPASTNQFTSLLSFSTLLADHPSVSLLSLTSSTNLRHRLAALFDSYLVEILGEKKPSGNPVLSILSEAFGQQPAICADERTARVPGGWRDAVHAE</sequence>
<proteinExistence type="predicted"/>
<dbReference type="EMBL" id="JARBJD010000051">
    <property type="protein sequence ID" value="KAK2956916.1"/>
    <property type="molecule type" value="Genomic_DNA"/>
</dbReference>